<name>A0A1F6G732_9PROT</name>
<proteinExistence type="predicted"/>
<gene>
    <name evidence="1" type="ORF">A2527_09955</name>
</gene>
<organism evidence="1 2">
    <name type="scientific">Candidatus Lambdaproteobacteria bacterium RIFOXYD2_FULL_50_16</name>
    <dbReference type="NCBI Taxonomy" id="1817772"/>
    <lineage>
        <taxon>Bacteria</taxon>
        <taxon>Pseudomonadati</taxon>
        <taxon>Pseudomonadota</taxon>
        <taxon>Candidatus Lambdaproteobacteria</taxon>
    </lineage>
</organism>
<sequence length="92" mass="10563">MDLKERVLQWLAADEERIEEPEALLTAFSGEEAAVVLTIRREMVLSLVTENLKAYPNAKFHDLKGMYPYPNSEELKAAQALLSHVHEMKTRH</sequence>
<accession>A0A1F6G732</accession>
<dbReference type="AlphaFoldDB" id="A0A1F6G732"/>
<evidence type="ECO:0000313" key="1">
    <source>
        <dbReference type="EMBL" id="OGG93917.1"/>
    </source>
</evidence>
<dbReference type="EMBL" id="MFNE01000044">
    <property type="protein sequence ID" value="OGG93917.1"/>
    <property type="molecule type" value="Genomic_DNA"/>
</dbReference>
<comment type="caution">
    <text evidence="1">The sequence shown here is derived from an EMBL/GenBank/DDBJ whole genome shotgun (WGS) entry which is preliminary data.</text>
</comment>
<reference evidence="1 2" key="1">
    <citation type="journal article" date="2016" name="Nat. Commun.">
        <title>Thousands of microbial genomes shed light on interconnected biogeochemical processes in an aquifer system.</title>
        <authorList>
            <person name="Anantharaman K."/>
            <person name="Brown C.T."/>
            <person name="Hug L.A."/>
            <person name="Sharon I."/>
            <person name="Castelle C.J."/>
            <person name="Probst A.J."/>
            <person name="Thomas B.C."/>
            <person name="Singh A."/>
            <person name="Wilkins M.J."/>
            <person name="Karaoz U."/>
            <person name="Brodie E.L."/>
            <person name="Williams K.H."/>
            <person name="Hubbard S.S."/>
            <person name="Banfield J.F."/>
        </authorList>
    </citation>
    <scope>NUCLEOTIDE SEQUENCE [LARGE SCALE GENOMIC DNA]</scope>
</reference>
<evidence type="ECO:0000313" key="2">
    <source>
        <dbReference type="Proteomes" id="UP000178449"/>
    </source>
</evidence>
<protein>
    <submittedName>
        <fullName evidence="1">Uncharacterized protein</fullName>
    </submittedName>
</protein>
<dbReference type="Proteomes" id="UP000178449">
    <property type="component" value="Unassembled WGS sequence"/>
</dbReference>